<dbReference type="InterPro" id="IPR052723">
    <property type="entry name" value="Acyl-CoA_thioesterase_PaaI"/>
</dbReference>
<evidence type="ECO:0000259" key="2">
    <source>
        <dbReference type="Pfam" id="PF03061"/>
    </source>
</evidence>
<dbReference type="InterPro" id="IPR029069">
    <property type="entry name" value="HotDog_dom_sf"/>
</dbReference>
<gene>
    <name evidence="3" type="ORF">O6R05_07370</name>
</gene>
<dbReference type="Gene3D" id="3.10.129.10">
    <property type="entry name" value="Hotdog Thioesterase"/>
    <property type="match status" value="1"/>
</dbReference>
<dbReference type="RefSeq" id="WP_271191346.1">
    <property type="nucleotide sequence ID" value="NZ_CP115667.1"/>
</dbReference>
<organism evidence="3 4">
    <name type="scientific">Peptoniphilus equinus</name>
    <dbReference type="NCBI Taxonomy" id="3016343"/>
    <lineage>
        <taxon>Bacteria</taxon>
        <taxon>Bacillati</taxon>
        <taxon>Bacillota</taxon>
        <taxon>Tissierellia</taxon>
        <taxon>Tissierellales</taxon>
        <taxon>Peptoniphilaceae</taxon>
        <taxon>Peptoniphilus</taxon>
    </lineage>
</organism>
<keyword evidence="1" id="KW-0378">Hydrolase</keyword>
<evidence type="ECO:0000256" key="1">
    <source>
        <dbReference type="ARBA" id="ARBA00022801"/>
    </source>
</evidence>
<dbReference type="SUPFAM" id="SSF54637">
    <property type="entry name" value="Thioesterase/thiol ester dehydrase-isomerase"/>
    <property type="match status" value="1"/>
</dbReference>
<protein>
    <submittedName>
        <fullName evidence="3">PaaI family thioesterase</fullName>
    </submittedName>
</protein>
<dbReference type="CDD" id="cd03443">
    <property type="entry name" value="PaaI_thioesterase"/>
    <property type="match status" value="1"/>
</dbReference>
<feature type="domain" description="Thioesterase" evidence="2">
    <location>
        <begin position="45"/>
        <end position="120"/>
    </location>
</feature>
<dbReference type="EMBL" id="CP115667">
    <property type="protein sequence ID" value="WBW49815.1"/>
    <property type="molecule type" value="Genomic_DNA"/>
</dbReference>
<proteinExistence type="predicted"/>
<dbReference type="NCBIfam" id="TIGR00369">
    <property type="entry name" value="unchar_dom_1"/>
    <property type="match status" value="1"/>
</dbReference>
<dbReference type="InterPro" id="IPR006683">
    <property type="entry name" value="Thioestr_dom"/>
</dbReference>
<name>A0ABY7QU61_9FIRM</name>
<accession>A0ABY7QU61</accession>
<evidence type="ECO:0000313" key="4">
    <source>
        <dbReference type="Proteomes" id="UP001210339"/>
    </source>
</evidence>
<dbReference type="Pfam" id="PF03061">
    <property type="entry name" value="4HBT"/>
    <property type="match status" value="1"/>
</dbReference>
<dbReference type="PANTHER" id="PTHR42856">
    <property type="entry name" value="ACYL-COENZYME A THIOESTERASE PAAI"/>
    <property type="match status" value="1"/>
</dbReference>
<dbReference type="InterPro" id="IPR003736">
    <property type="entry name" value="PAAI_dom"/>
</dbReference>
<dbReference type="PANTHER" id="PTHR42856:SF1">
    <property type="entry name" value="ACYL-COENZYME A THIOESTERASE PAAI"/>
    <property type="match status" value="1"/>
</dbReference>
<evidence type="ECO:0000313" key="3">
    <source>
        <dbReference type="EMBL" id="WBW49815.1"/>
    </source>
</evidence>
<sequence length="138" mass="14956">MDFKRMIDERNRSGFIDLCDIRVTEAREGYAKTQVTIAPMHINPFGIGHGGLTFTLADITAGTAANSYGNKAATLDSTINFFKPAKLGDVLTGEATMLNSGRTVKVVDVTITNQDGVLVAKGTFTYYDLGLPLFDDEK</sequence>
<keyword evidence="4" id="KW-1185">Reference proteome</keyword>
<dbReference type="Proteomes" id="UP001210339">
    <property type="component" value="Chromosome"/>
</dbReference>
<reference evidence="3 4" key="1">
    <citation type="submission" date="2023-01" db="EMBL/GenBank/DDBJ databases">
        <authorList>
            <person name="Lee S.H."/>
            <person name="Jung H.S."/>
            <person name="Yun J.U."/>
        </authorList>
    </citation>
    <scope>NUCLEOTIDE SEQUENCE [LARGE SCALE GENOMIC DNA]</scope>
    <source>
        <strain evidence="3 4">CBA3646</strain>
    </source>
</reference>